<feature type="signal peptide" evidence="5">
    <location>
        <begin position="1"/>
        <end position="20"/>
    </location>
</feature>
<comment type="similarity">
    <text evidence="2 5">Belongs to the RxLR effector family.</text>
</comment>
<dbReference type="Pfam" id="PF16810">
    <property type="entry name" value="RXLR"/>
    <property type="match status" value="1"/>
</dbReference>
<keyword evidence="4 5" id="KW-0732">Signal</keyword>
<gene>
    <name evidence="6" type="ORF">PITG_14046</name>
</gene>
<dbReference type="KEGG" id="pif:PITG_14046"/>
<feature type="chain" id="PRO_5044965688" description="RxLR effector protein" evidence="5">
    <location>
        <begin position="21"/>
        <end position="115"/>
    </location>
</feature>
<dbReference type="HOGENOM" id="CLU_2113717_0_0_1"/>
<comment type="subcellular location">
    <subcellularLocation>
        <location evidence="1 5">Secreted</location>
    </subcellularLocation>
</comment>
<evidence type="ECO:0000256" key="3">
    <source>
        <dbReference type="ARBA" id="ARBA00022525"/>
    </source>
</evidence>
<evidence type="ECO:0000313" key="7">
    <source>
        <dbReference type="Proteomes" id="UP000006643"/>
    </source>
</evidence>
<evidence type="ECO:0000256" key="5">
    <source>
        <dbReference type="RuleBase" id="RU367124"/>
    </source>
</evidence>
<name>D0NNI1_PHYIT</name>
<dbReference type="EMBL" id="DS028149">
    <property type="protein sequence ID" value="EEY62152.1"/>
    <property type="molecule type" value="Genomic_DNA"/>
</dbReference>
<dbReference type="AlphaFoldDB" id="D0NNI1"/>
<comment type="domain">
    <text evidence="5">The RxLR-dEER motif acts to carry the protein into the host cell cytoplasm through binding to cell surface phosphatidylinositol-3-phosphate.</text>
</comment>
<dbReference type="GeneID" id="9468270"/>
<organism evidence="6 7">
    <name type="scientific">Phytophthora infestans (strain T30-4)</name>
    <name type="common">Potato late blight agent</name>
    <dbReference type="NCBI Taxonomy" id="403677"/>
    <lineage>
        <taxon>Eukaryota</taxon>
        <taxon>Sar</taxon>
        <taxon>Stramenopiles</taxon>
        <taxon>Oomycota</taxon>
        <taxon>Peronosporomycetes</taxon>
        <taxon>Peronosporales</taxon>
        <taxon>Peronosporaceae</taxon>
        <taxon>Phytophthora</taxon>
    </lineage>
</organism>
<proteinExistence type="inferred from homology"/>
<keyword evidence="3 5" id="KW-0964">Secreted</keyword>
<comment type="function">
    <text evidence="5">Effector that suppresses plant defense responses during pathogen infection.</text>
</comment>
<dbReference type="RefSeq" id="XP_002899183.1">
    <property type="nucleotide sequence ID" value="XM_002899137.1"/>
</dbReference>
<dbReference type="Proteomes" id="UP000006643">
    <property type="component" value="Unassembled WGS sequence"/>
</dbReference>
<evidence type="ECO:0000313" key="6">
    <source>
        <dbReference type="EMBL" id="EEY62152.1"/>
    </source>
</evidence>
<evidence type="ECO:0000256" key="2">
    <source>
        <dbReference type="ARBA" id="ARBA00010400"/>
    </source>
</evidence>
<sequence>MRFIYFLLVGSAAIFAISEGAVPTPSKQLKISSADVLRPVDEALSRRVLRSRDTAEASEDLSDEERGPYSYLYYLIRNKRQEGEIKKVVAKLIKDKAEFEKLFSAGVLPSHYFDG</sequence>
<keyword evidence="7" id="KW-1185">Reference proteome</keyword>
<evidence type="ECO:0000256" key="4">
    <source>
        <dbReference type="ARBA" id="ARBA00022729"/>
    </source>
</evidence>
<accession>D0NNI1</accession>
<protein>
    <recommendedName>
        <fullName evidence="5">RxLR effector protein</fullName>
    </recommendedName>
</protein>
<reference evidence="7" key="1">
    <citation type="journal article" date="2009" name="Nature">
        <title>Genome sequence and analysis of the Irish potato famine pathogen Phytophthora infestans.</title>
        <authorList>
            <consortium name="The Broad Institute Genome Sequencing Platform"/>
            <person name="Haas B.J."/>
            <person name="Kamoun S."/>
            <person name="Zody M.C."/>
            <person name="Jiang R.H."/>
            <person name="Handsaker R.E."/>
            <person name="Cano L.M."/>
            <person name="Grabherr M."/>
            <person name="Kodira C.D."/>
            <person name="Raffaele S."/>
            <person name="Torto-Alalibo T."/>
            <person name="Bozkurt T.O."/>
            <person name="Ah-Fong A.M."/>
            <person name="Alvarado L."/>
            <person name="Anderson V.L."/>
            <person name="Armstrong M.R."/>
            <person name="Avrova A."/>
            <person name="Baxter L."/>
            <person name="Beynon J."/>
            <person name="Boevink P.C."/>
            <person name="Bollmann S.R."/>
            <person name="Bos J.I."/>
            <person name="Bulone V."/>
            <person name="Cai G."/>
            <person name="Cakir C."/>
            <person name="Carrington J.C."/>
            <person name="Chawner M."/>
            <person name="Conti L."/>
            <person name="Costanzo S."/>
            <person name="Ewan R."/>
            <person name="Fahlgren N."/>
            <person name="Fischbach M.A."/>
            <person name="Fugelstad J."/>
            <person name="Gilroy E.M."/>
            <person name="Gnerre S."/>
            <person name="Green P.J."/>
            <person name="Grenville-Briggs L.J."/>
            <person name="Griffith J."/>
            <person name="Grunwald N.J."/>
            <person name="Horn K."/>
            <person name="Horner N.R."/>
            <person name="Hu C.H."/>
            <person name="Huitema E."/>
            <person name="Jeong D.H."/>
            <person name="Jones A.M."/>
            <person name="Jones J.D."/>
            <person name="Jones R.W."/>
            <person name="Karlsson E.K."/>
            <person name="Kunjeti S.G."/>
            <person name="Lamour K."/>
            <person name="Liu Z."/>
            <person name="Ma L."/>
            <person name="Maclean D."/>
            <person name="Chibucos M.C."/>
            <person name="McDonald H."/>
            <person name="McWalters J."/>
            <person name="Meijer H.J."/>
            <person name="Morgan W."/>
            <person name="Morris P.F."/>
            <person name="Munro C.A."/>
            <person name="O'Neill K."/>
            <person name="Ospina-Giraldo M."/>
            <person name="Pinzon A."/>
            <person name="Pritchard L."/>
            <person name="Ramsahoye B."/>
            <person name="Ren Q."/>
            <person name="Restrepo S."/>
            <person name="Roy S."/>
            <person name="Sadanandom A."/>
            <person name="Savidor A."/>
            <person name="Schornack S."/>
            <person name="Schwartz D.C."/>
            <person name="Schumann U.D."/>
            <person name="Schwessinger B."/>
            <person name="Seyer L."/>
            <person name="Sharpe T."/>
            <person name="Silvar C."/>
            <person name="Song J."/>
            <person name="Studholme D.J."/>
            <person name="Sykes S."/>
            <person name="Thines M."/>
            <person name="van de Vondervoort P.J."/>
            <person name="Phuntumart V."/>
            <person name="Wawra S."/>
            <person name="Weide R."/>
            <person name="Win J."/>
            <person name="Young C."/>
            <person name="Zhou S."/>
            <person name="Fry W."/>
            <person name="Meyers B.C."/>
            <person name="van West P."/>
            <person name="Ristaino J."/>
            <person name="Govers F."/>
            <person name="Birch P.R."/>
            <person name="Whisson S.C."/>
            <person name="Judelson H.S."/>
            <person name="Nusbaum C."/>
        </authorList>
    </citation>
    <scope>NUCLEOTIDE SEQUENCE [LARGE SCALE GENOMIC DNA]</scope>
    <source>
        <strain evidence="7">T30-4</strain>
    </source>
</reference>
<dbReference type="InParanoid" id="D0NNI1"/>
<dbReference type="InterPro" id="IPR031825">
    <property type="entry name" value="RXLR"/>
</dbReference>
<dbReference type="VEuPathDB" id="FungiDB:PITG_14046"/>
<evidence type="ECO:0000256" key="1">
    <source>
        <dbReference type="ARBA" id="ARBA00004613"/>
    </source>
</evidence>